<feature type="region of interest" description="Disordered" evidence="1">
    <location>
        <begin position="1105"/>
        <end position="1220"/>
    </location>
</feature>
<evidence type="ECO:0000256" key="1">
    <source>
        <dbReference type="SAM" id="MobiDB-lite"/>
    </source>
</evidence>
<feature type="compositionally biased region" description="Gly residues" evidence="1">
    <location>
        <begin position="522"/>
        <end position="534"/>
    </location>
</feature>
<feature type="region of interest" description="Disordered" evidence="1">
    <location>
        <begin position="881"/>
        <end position="937"/>
    </location>
</feature>
<name>A0A835WDQ6_CHLIN</name>
<organism evidence="2 3">
    <name type="scientific">Chlamydomonas incerta</name>
    <dbReference type="NCBI Taxonomy" id="51695"/>
    <lineage>
        <taxon>Eukaryota</taxon>
        <taxon>Viridiplantae</taxon>
        <taxon>Chlorophyta</taxon>
        <taxon>core chlorophytes</taxon>
        <taxon>Chlorophyceae</taxon>
        <taxon>CS clade</taxon>
        <taxon>Chlamydomonadales</taxon>
        <taxon>Chlamydomonadaceae</taxon>
        <taxon>Chlamydomonas</taxon>
    </lineage>
</organism>
<feature type="region of interest" description="Disordered" evidence="1">
    <location>
        <begin position="374"/>
        <end position="394"/>
    </location>
</feature>
<evidence type="ECO:0000313" key="2">
    <source>
        <dbReference type="EMBL" id="KAG2445511.1"/>
    </source>
</evidence>
<feature type="compositionally biased region" description="Low complexity" evidence="1">
    <location>
        <begin position="78"/>
        <end position="96"/>
    </location>
</feature>
<feature type="region of interest" description="Disordered" evidence="1">
    <location>
        <begin position="1053"/>
        <end position="1093"/>
    </location>
</feature>
<feature type="compositionally biased region" description="Low complexity" evidence="1">
    <location>
        <begin position="823"/>
        <end position="852"/>
    </location>
</feature>
<feature type="region of interest" description="Disordered" evidence="1">
    <location>
        <begin position="216"/>
        <end position="254"/>
    </location>
</feature>
<feature type="region of interest" description="Disordered" evidence="1">
    <location>
        <begin position="1291"/>
        <end position="1333"/>
    </location>
</feature>
<feature type="region of interest" description="Disordered" evidence="1">
    <location>
        <begin position="470"/>
        <end position="489"/>
    </location>
</feature>
<feature type="compositionally biased region" description="Polar residues" evidence="1">
    <location>
        <begin position="126"/>
        <end position="137"/>
    </location>
</feature>
<feature type="compositionally biased region" description="Low complexity" evidence="1">
    <location>
        <begin position="766"/>
        <end position="789"/>
    </location>
</feature>
<reference evidence="2" key="1">
    <citation type="journal article" date="2020" name="bioRxiv">
        <title>Comparative genomics of Chlamydomonas.</title>
        <authorList>
            <person name="Craig R.J."/>
            <person name="Hasan A.R."/>
            <person name="Ness R.W."/>
            <person name="Keightley P.D."/>
        </authorList>
    </citation>
    <scope>NUCLEOTIDE SEQUENCE</scope>
    <source>
        <strain evidence="2">SAG 7.73</strain>
    </source>
</reference>
<feature type="compositionally biased region" description="Polar residues" evidence="1">
    <location>
        <begin position="753"/>
        <end position="765"/>
    </location>
</feature>
<feature type="region of interest" description="Disordered" evidence="1">
    <location>
        <begin position="26"/>
        <end position="137"/>
    </location>
</feature>
<feature type="compositionally biased region" description="Low complexity" evidence="1">
    <location>
        <begin position="1137"/>
        <end position="1148"/>
    </location>
</feature>
<dbReference type="OrthoDB" id="10646357at2759"/>
<feature type="region of interest" description="Disordered" evidence="1">
    <location>
        <begin position="1239"/>
        <end position="1265"/>
    </location>
</feature>
<feature type="region of interest" description="Disordered" evidence="1">
    <location>
        <begin position="520"/>
        <end position="646"/>
    </location>
</feature>
<accession>A0A835WDQ6</accession>
<feature type="compositionally biased region" description="Basic and acidic residues" evidence="1">
    <location>
        <begin position="1167"/>
        <end position="1177"/>
    </location>
</feature>
<feature type="compositionally biased region" description="Low complexity" evidence="1">
    <location>
        <begin position="42"/>
        <end position="56"/>
    </location>
</feature>
<evidence type="ECO:0000313" key="3">
    <source>
        <dbReference type="Proteomes" id="UP000650467"/>
    </source>
</evidence>
<feature type="compositionally biased region" description="Low complexity" evidence="1">
    <location>
        <begin position="736"/>
        <end position="745"/>
    </location>
</feature>
<feature type="region of interest" description="Disordered" evidence="1">
    <location>
        <begin position="692"/>
        <end position="805"/>
    </location>
</feature>
<feature type="compositionally biased region" description="Acidic residues" evidence="1">
    <location>
        <begin position="384"/>
        <end position="394"/>
    </location>
</feature>
<keyword evidence="3" id="KW-1185">Reference proteome</keyword>
<feature type="compositionally biased region" description="Low complexity" evidence="1">
    <location>
        <begin position="1291"/>
        <end position="1316"/>
    </location>
</feature>
<comment type="caution">
    <text evidence="2">The sequence shown here is derived from an EMBL/GenBank/DDBJ whole genome shotgun (WGS) entry which is preliminary data.</text>
</comment>
<proteinExistence type="predicted"/>
<feature type="region of interest" description="Disordered" evidence="1">
    <location>
        <begin position="821"/>
        <end position="864"/>
    </location>
</feature>
<feature type="compositionally biased region" description="Low complexity" evidence="1">
    <location>
        <begin position="555"/>
        <end position="589"/>
    </location>
</feature>
<dbReference type="Proteomes" id="UP000650467">
    <property type="component" value="Unassembled WGS sequence"/>
</dbReference>
<feature type="compositionally biased region" description="Low complexity" evidence="1">
    <location>
        <begin position="479"/>
        <end position="489"/>
    </location>
</feature>
<dbReference type="EMBL" id="JAEHOC010000001">
    <property type="protein sequence ID" value="KAG2445511.1"/>
    <property type="molecule type" value="Genomic_DNA"/>
</dbReference>
<sequence>MHYDYGDQQQSFGLLLDSDECVQEHAAEAVVPAEPSRDPWRAPALAAESVAGAGAAQHFQPRAASTPPEHLNPNILHGASGAASRSGAPTSAARAPQASARGGSSHSPQRRCLTPTPASPPRHLGHQQQAPPQQDANTAAAAISKLLHTEELIDHHAAILDRSFSPGILTRERELGNRLGWQAASGVLGRARLMHSKGAVPSNLALNRMAAAAQSGGAGAKGAGGAGGGGGSGGSGGGPSTWMEQHGPGRAEHGSAEWVARAAVLTTQARPRAGATAKAAAVAARSRFDKGHLLHLIVNNAEPAAVVAAAAGLVRGPHAGAAAAAASAAATPSAAASAPVDEDDQGAAACEPAAGYSEPLPQLGVSFACEAATGDDWQEGNGGESDDDDTGELNVEDVGGAWKAAAGARVEGLRAGSYSHGGGLSGGGFAGSAARGPRVTELERLRRRSIGELPLLAGLRRSSQGFSSGALSNFGGGPSSSHGGTSTSNSCSGFGEAGNGGGGGVSEDCMLALPSSPHSASGGAGAACGGGKSSGGAFPPPPILPPSRGGSGVQAALSPTPSTSNAAAAGANSSSGVPSSSGGCASPSLLRPSGRALRPSASNSNRQPPLAPALPPGGNGASTLGHAAGACHHKHQQGALSPLSPSRLFPTGSAAAVPRRDMFSAMAAAASAAVGARDSVAGAEDPGGHAAYTFGGGGGSSSSQSAPRTDYFDVLLPGPSSAPAPDPNAGPVHGMSGSVAAASAATRRLPSRIASSGSCVASTHRQQQQQQQQQQQRPTTAAIAAAAASGPPPPAPEDGSYPRWDGSYQMQLLTDNYNRRRLPSAMSPSQSPQPGARTAATAAAASSEATARGNDASRRQSIDMGSLAAARRRARLSGGVLGVSETGDADCARPRSVRGSTGVSDRVSEGGSESGSDGEGKAAPAAGASCRRPEAEEWAGGWQALAARPATPSAELAAAATAHAHGGDGRGDGATIMRLEAVSQPLPASYRHGGVITSMAQGPGSGSGINELDGAGADANGGIFTTAGALGVRCVSAMGGSGADAAAGANCNAPAPSAAAMPHPPSAQHLVLPPPHPSDGAGEPAAPGRRRVRLCGPSSLQPVAATAAAAASSDDDTSPSEPTSSCGLPLATARSQGAAAANGGDGPDSPLPALEPRPPAAVAGRVADGRSRRRSLDESWLETQRQLLASAGGPRTAGVVVGSRPGTPLQPSQLVPMAPRGGSWAAASAAGAAAAVGSATSRNGAPGTRPGTSAAAVNGSSGGSAATVSARRSSWAAYGDAAAVGNDLGAQLSAQGQPHGQQQQQQQPLQASSGPAGLAQQGTRLGPTTEDGKGVMSRLFKAFNHLRKVEAAAHDL</sequence>
<feature type="compositionally biased region" description="Gly residues" evidence="1">
    <location>
        <begin position="216"/>
        <end position="239"/>
    </location>
</feature>
<feature type="compositionally biased region" description="Low complexity" evidence="1">
    <location>
        <begin position="902"/>
        <end position="915"/>
    </location>
</feature>
<gene>
    <name evidence="2" type="ORF">HXX76_000127</name>
</gene>
<protein>
    <submittedName>
        <fullName evidence="2">Uncharacterized protein</fullName>
    </submittedName>
</protein>
<feature type="compositionally biased region" description="Pro residues" evidence="1">
    <location>
        <begin position="1149"/>
        <end position="1159"/>
    </location>
</feature>
<feature type="compositionally biased region" description="Low complexity" evidence="1">
    <location>
        <begin position="1251"/>
        <end position="1265"/>
    </location>
</feature>